<evidence type="ECO:0000256" key="1">
    <source>
        <dbReference type="ARBA" id="ARBA00001917"/>
    </source>
</evidence>
<keyword evidence="6" id="KW-0479">Metal-binding</keyword>
<dbReference type="PRINTS" id="PR00368">
    <property type="entry name" value="FADPNR"/>
</dbReference>
<dbReference type="PANTHER" id="PTHR42917">
    <property type="entry name" value="2,4-DIENOYL-COA REDUCTASE"/>
    <property type="match status" value="1"/>
</dbReference>
<dbReference type="PANTHER" id="PTHR42917:SF2">
    <property type="entry name" value="2,4-DIENOYL-COA REDUCTASE [(2E)-ENOYL-COA-PRODUCING]"/>
    <property type="match status" value="1"/>
</dbReference>
<evidence type="ECO:0000256" key="5">
    <source>
        <dbReference type="ARBA" id="ARBA00022643"/>
    </source>
</evidence>
<dbReference type="SUPFAM" id="SSF51395">
    <property type="entry name" value="FMN-linked oxidoreductases"/>
    <property type="match status" value="1"/>
</dbReference>
<evidence type="ECO:0000256" key="3">
    <source>
        <dbReference type="ARBA" id="ARBA00011048"/>
    </source>
</evidence>
<dbReference type="Pfam" id="PF00724">
    <property type="entry name" value="Oxidored_FMN"/>
    <property type="match status" value="1"/>
</dbReference>
<dbReference type="InterPro" id="IPR013785">
    <property type="entry name" value="Aldolase_TIM"/>
</dbReference>
<dbReference type="PRINTS" id="PR00411">
    <property type="entry name" value="PNDRDTASEI"/>
</dbReference>
<dbReference type="InterPro" id="IPR023753">
    <property type="entry name" value="FAD/NAD-binding_dom"/>
</dbReference>
<proteinExistence type="inferred from homology"/>
<dbReference type="Gene3D" id="3.40.50.720">
    <property type="entry name" value="NAD(P)-binding Rossmann-like Domain"/>
    <property type="match status" value="2"/>
</dbReference>
<keyword evidence="8" id="KW-0408">Iron</keyword>
<protein>
    <recommendedName>
        <fullName evidence="13">NADH:flavin oxidoreductase/NADH oxidase N-terminal domain-containing protein</fullName>
    </recommendedName>
</protein>
<keyword evidence="5" id="KW-0288">FMN</keyword>
<evidence type="ECO:0000313" key="12">
    <source>
        <dbReference type="EMBL" id="SVA07957.1"/>
    </source>
</evidence>
<evidence type="ECO:0000256" key="2">
    <source>
        <dbReference type="ARBA" id="ARBA00001966"/>
    </source>
</evidence>
<evidence type="ECO:0008006" key="13">
    <source>
        <dbReference type="Google" id="ProtNLM"/>
    </source>
</evidence>
<evidence type="ECO:0000259" key="10">
    <source>
        <dbReference type="Pfam" id="PF00724"/>
    </source>
</evidence>
<reference evidence="12" key="1">
    <citation type="submission" date="2018-05" db="EMBL/GenBank/DDBJ databases">
        <authorList>
            <person name="Lanie J.A."/>
            <person name="Ng W.-L."/>
            <person name="Kazmierczak K.M."/>
            <person name="Andrzejewski T.M."/>
            <person name="Davidsen T.M."/>
            <person name="Wayne K.J."/>
            <person name="Tettelin H."/>
            <person name="Glass J.I."/>
            <person name="Rusch D."/>
            <person name="Podicherti R."/>
            <person name="Tsui H.-C.T."/>
            <person name="Winkler M.E."/>
        </authorList>
    </citation>
    <scope>NUCLEOTIDE SEQUENCE</scope>
</reference>
<feature type="domain" description="FAD/NAD(P)-binding" evidence="11">
    <location>
        <begin position="396"/>
        <end position="668"/>
    </location>
</feature>
<comment type="cofactor">
    <cofactor evidence="2">
        <name>[4Fe-4S] cluster</name>
        <dbReference type="ChEBI" id="CHEBI:49883"/>
    </cofactor>
</comment>
<evidence type="ECO:0000256" key="8">
    <source>
        <dbReference type="ARBA" id="ARBA00023004"/>
    </source>
</evidence>
<dbReference type="SUPFAM" id="SSF51905">
    <property type="entry name" value="FAD/NAD(P)-binding domain"/>
    <property type="match status" value="1"/>
</dbReference>
<comment type="cofactor">
    <cofactor evidence="1">
        <name>FMN</name>
        <dbReference type="ChEBI" id="CHEBI:58210"/>
    </cofactor>
</comment>
<evidence type="ECO:0000256" key="4">
    <source>
        <dbReference type="ARBA" id="ARBA00022630"/>
    </source>
</evidence>
<dbReference type="InterPro" id="IPR001155">
    <property type="entry name" value="OxRdtase_FMN_N"/>
</dbReference>
<dbReference type="Pfam" id="PF07992">
    <property type="entry name" value="Pyr_redox_2"/>
    <property type="match status" value="1"/>
</dbReference>
<dbReference type="GO" id="GO:0016491">
    <property type="term" value="F:oxidoreductase activity"/>
    <property type="evidence" value="ECO:0007669"/>
    <property type="project" value="UniProtKB-KW"/>
</dbReference>
<gene>
    <name evidence="12" type="ORF">METZ01_LOCUS60811</name>
</gene>
<dbReference type="GO" id="GO:0046872">
    <property type="term" value="F:metal ion binding"/>
    <property type="evidence" value="ECO:0007669"/>
    <property type="project" value="UniProtKB-KW"/>
</dbReference>
<evidence type="ECO:0000256" key="6">
    <source>
        <dbReference type="ARBA" id="ARBA00022723"/>
    </source>
</evidence>
<dbReference type="GO" id="GO:0010181">
    <property type="term" value="F:FMN binding"/>
    <property type="evidence" value="ECO:0007669"/>
    <property type="project" value="InterPro"/>
</dbReference>
<keyword evidence="7" id="KW-0560">Oxidoreductase</keyword>
<name>A0A381SZT9_9ZZZZ</name>
<evidence type="ECO:0000259" key="11">
    <source>
        <dbReference type="Pfam" id="PF07992"/>
    </source>
</evidence>
<feature type="domain" description="NADH:flavin oxidoreductase/NADH oxidase N-terminal" evidence="10">
    <location>
        <begin position="2"/>
        <end position="351"/>
    </location>
</feature>
<sequence length="694" mass="73137">MGPLDLRNRIVLPAMDQNNCDDGLITDETIAHYEERARGGTGLLILETSAVAFPHGATSRHQPALSHDGVIDGLTRLADAVHAHGARMVVQVNHHGRISGVDTAEGRPSLVPSLPVPEIDTSQIMVDTTMDELMGMATLTGGKMPSYEEASAETLDRVVGQFADASARIRAAGLDGVEVHAGHGYLLATFLSPAWNRRTDRYGGSPEDRARLLTDVVTAIRQRCGPDFGILVRLDGRDYGMADDITPDLAARYATLAVGAGADAIHVTAYSTTAGGPGFTDGPLPWQECQYEDLARTVKAVVDVPVIAVGRIGPDDGERILADGGADLIAMGRQLLADPDLAERLSTGRPDLVRPCINCFVCVAQNFWSGKPICAVNARLGHYDESPTGPTDTRRHIVVVGGGPGGMEAARVAAGRGHRVTLLEKAGRLGGTALFSSLTTPMNGELVRYLVASLGELDVDVRTGTTATPAAVADLHPDVVVVATGATRVRPDVPGAELGHVLSGDDLRSLLTGEGDLGARRPGVVVRLALAVGRSLGLTADMDRVRSLSRRWMPIGRRIVVVGGGLVGAELAEFMAERGRTVTVLEEGQYLAPEMAHPRRWRALHEARLNGVVFHTGATVMAITATHVEYRQGDEAHRLAADTVVLAGGIRPDPSLGDRIREATGVEVSVIGDAAATGYIEGAIGSGNRVGNAL</sequence>
<dbReference type="Gene3D" id="3.50.50.60">
    <property type="entry name" value="FAD/NAD(P)-binding domain"/>
    <property type="match status" value="3"/>
</dbReference>
<keyword evidence="4" id="KW-0285">Flavoprotein</keyword>
<evidence type="ECO:0000256" key="9">
    <source>
        <dbReference type="ARBA" id="ARBA00023014"/>
    </source>
</evidence>
<dbReference type="GO" id="GO:0051536">
    <property type="term" value="F:iron-sulfur cluster binding"/>
    <property type="evidence" value="ECO:0007669"/>
    <property type="project" value="UniProtKB-KW"/>
</dbReference>
<dbReference type="EMBL" id="UINC01003627">
    <property type="protein sequence ID" value="SVA07957.1"/>
    <property type="molecule type" value="Genomic_DNA"/>
</dbReference>
<dbReference type="InterPro" id="IPR051793">
    <property type="entry name" value="NADH:flavin_oxidoreductase"/>
</dbReference>
<evidence type="ECO:0000256" key="7">
    <source>
        <dbReference type="ARBA" id="ARBA00023002"/>
    </source>
</evidence>
<dbReference type="CDD" id="cd02803">
    <property type="entry name" value="OYE_like_FMN_family"/>
    <property type="match status" value="1"/>
</dbReference>
<comment type="similarity">
    <text evidence="3">In the N-terminal section; belongs to the NADH:flavin oxidoreductase/NADH oxidase family.</text>
</comment>
<dbReference type="InterPro" id="IPR036188">
    <property type="entry name" value="FAD/NAD-bd_sf"/>
</dbReference>
<dbReference type="Gene3D" id="3.20.20.70">
    <property type="entry name" value="Aldolase class I"/>
    <property type="match status" value="1"/>
</dbReference>
<organism evidence="12">
    <name type="scientific">marine metagenome</name>
    <dbReference type="NCBI Taxonomy" id="408172"/>
    <lineage>
        <taxon>unclassified sequences</taxon>
        <taxon>metagenomes</taxon>
        <taxon>ecological metagenomes</taxon>
    </lineage>
</organism>
<keyword evidence="9" id="KW-0411">Iron-sulfur</keyword>
<accession>A0A381SZT9</accession>
<dbReference type="AlphaFoldDB" id="A0A381SZT9"/>